<name>A0A7M7N9Z9_STRPU</name>
<evidence type="ECO:0000313" key="4">
    <source>
        <dbReference type="Proteomes" id="UP000007110"/>
    </source>
</evidence>
<feature type="compositionally biased region" description="Acidic residues" evidence="1">
    <location>
        <begin position="253"/>
        <end position="267"/>
    </location>
</feature>
<keyword evidence="4" id="KW-1185">Reference proteome</keyword>
<reference evidence="3" key="2">
    <citation type="submission" date="2021-01" db="UniProtKB">
        <authorList>
            <consortium name="EnsemblMetazoa"/>
        </authorList>
    </citation>
    <scope>IDENTIFICATION</scope>
</reference>
<dbReference type="Pfam" id="PF17800">
    <property type="entry name" value="NPL"/>
    <property type="match status" value="1"/>
</dbReference>
<proteinExistence type="predicted"/>
<feature type="domain" description="Nucleoplasmin-like" evidence="2">
    <location>
        <begin position="91"/>
        <end position="184"/>
    </location>
</feature>
<dbReference type="EnsemblMetazoa" id="XM_030976276">
    <property type="protein sequence ID" value="XP_030832136"/>
    <property type="gene ID" value="LOC586862"/>
</dbReference>
<dbReference type="AlphaFoldDB" id="A0A7M7N9Z9"/>
<evidence type="ECO:0000259" key="2">
    <source>
        <dbReference type="Pfam" id="PF17800"/>
    </source>
</evidence>
<feature type="compositionally biased region" description="Acidic residues" evidence="1">
    <location>
        <begin position="207"/>
        <end position="234"/>
    </location>
</feature>
<dbReference type="KEGG" id="spu:586862"/>
<reference evidence="4" key="1">
    <citation type="submission" date="2015-02" db="EMBL/GenBank/DDBJ databases">
        <title>Genome sequencing for Strongylocentrotus purpuratus.</title>
        <authorList>
            <person name="Murali S."/>
            <person name="Liu Y."/>
            <person name="Vee V."/>
            <person name="English A."/>
            <person name="Wang M."/>
            <person name="Skinner E."/>
            <person name="Han Y."/>
            <person name="Muzny D.M."/>
            <person name="Worley K.C."/>
            <person name="Gibbs R.A."/>
        </authorList>
    </citation>
    <scope>NUCLEOTIDE SEQUENCE</scope>
</reference>
<evidence type="ECO:0000313" key="3">
    <source>
        <dbReference type="EnsemblMetazoa" id="XP_030832136"/>
    </source>
</evidence>
<dbReference type="RefSeq" id="XP_030832136.1">
    <property type="nucleotide sequence ID" value="XM_030976276.1"/>
</dbReference>
<dbReference type="InParanoid" id="A0A7M7N9Z9"/>
<protein>
    <recommendedName>
        <fullName evidence="2">Nucleoplasmin-like domain-containing protein</fullName>
    </recommendedName>
</protein>
<feature type="region of interest" description="Disordered" evidence="1">
    <location>
        <begin position="204"/>
        <end position="293"/>
    </location>
</feature>
<dbReference type="Proteomes" id="UP000007110">
    <property type="component" value="Unassembled WGS sequence"/>
</dbReference>
<sequence length="317" mass="35667">MGKTISAKKGHCMHVPYSIRTIASHREGSPAVWFGHNYPRSRAISSGTHLNPRGSPRAQVTPVNHTTLYATSELSANFIGKLTASTIAKMFWGLTIEPGKHYSQTVDQSFHVSMAALESREKSGTTQLLVRHEKAEFLLCTLQYGDDIPYPCLQQTLELNLSEGSEISFYSEGKGTIHLTGYLVTDEPLLEEDPELVAEANSLLVGSDEEEDFDSEEEDDDGEEDDEEYSDSDMESTSSQDASCNWQQLINEFDGEDDDDSEEEEWTPESAKKSAKKAGQEKKRKSQDDSISDDLSLSAYKKKEKRLYKQKHYQKWK</sequence>
<dbReference type="GeneID" id="586862"/>
<organism evidence="3 4">
    <name type="scientific">Strongylocentrotus purpuratus</name>
    <name type="common">Purple sea urchin</name>
    <dbReference type="NCBI Taxonomy" id="7668"/>
    <lineage>
        <taxon>Eukaryota</taxon>
        <taxon>Metazoa</taxon>
        <taxon>Echinodermata</taxon>
        <taxon>Eleutherozoa</taxon>
        <taxon>Echinozoa</taxon>
        <taxon>Echinoidea</taxon>
        <taxon>Euechinoidea</taxon>
        <taxon>Echinacea</taxon>
        <taxon>Camarodonta</taxon>
        <taxon>Echinidea</taxon>
        <taxon>Strongylocentrotidae</taxon>
        <taxon>Strongylocentrotus</taxon>
    </lineage>
</organism>
<dbReference type="InterPro" id="IPR041232">
    <property type="entry name" value="NPL"/>
</dbReference>
<accession>A0A7M7N9Z9</accession>
<evidence type="ECO:0000256" key="1">
    <source>
        <dbReference type="SAM" id="MobiDB-lite"/>
    </source>
</evidence>
<dbReference type="Gene3D" id="2.60.120.340">
    <property type="entry name" value="Nucleoplasmin core domain"/>
    <property type="match status" value="1"/>
</dbReference>
<dbReference type="OrthoDB" id="1902587at2759"/>